<dbReference type="GO" id="GO:0045254">
    <property type="term" value="C:pyruvate dehydrogenase complex"/>
    <property type="evidence" value="ECO:0007669"/>
    <property type="project" value="InterPro"/>
</dbReference>
<dbReference type="Proteomes" id="UP000620075">
    <property type="component" value="Unassembled WGS sequence"/>
</dbReference>
<protein>
    <recommendedName>
        <fullName evidence="2">Lipoyl-binding domain-containing protein</fullName>
    </recommendedName>
</protein>
<dbReference type="InterPro" id="IPR000089">
    <property type="entry name" value="Biotin_lipoyl"/>
</dbReference>
<dbReference type="CDD" id="cd06849">
    <property type="entry name" value="lipoyl_domain"/>
    <property type="match status" value="1"/>
</dbReference>
<sequence>MSEVDFTLPQLAETLTEGTVTRWLKQPGDQVAEGEPLVEIETDKVNNELESPVAGTLSEIIAPEGGTVPVGALLAKLRTVKG</sequence>
<proteinExistence type="predicted"/>
<dbReference type="PROSITE" id="PS50968">
    <property type="entry name" value="BIOTINYL_LIPOYL"/>
    <property type="match status" value="1"/>
</dbReference>
<gene>
    <name evidence="3" type="ORF">JF888_05900</name>
</gene>
<evidence type="ECO:0000259" key="2">
    <source>
        <dbReference type="PROSITE" id="PS50968"/>
    </source>
</evidence>
<dbReference type="InterPro" id="IPR045257">
    <property type="entry name" value="E2/Pdx1"/>
</dbReference>
<dbReference type="PANTHER" id="PTHR23151">
    <property type="entry name" value="DIHYDROLIPOAMIDE ACETYL/SUCCINYL-TRANSFERASE-RELATED"/>
    <property type="match status" value="1"/>
</dbReference>
<dbReference type="SUPFAM" id="SSF51230">
    <property type="entry name" value="Single hybrid motif"/>
    <property type="match status" value="1"/>
</dbReference>
<reference evidence="3 4" key="1">
    <citation type="submission" date="2020-10" db="EMBL/GenBank/DDBJ databases">
        <title>Ca. Dormibacterota MAGs.</title>
        <authorList>
            <person name="Montgomery K."/>
        </authorList>
    </citation>
    <scope>NUCLEOTIDE SEQUENCE [LARGE SCALE GENOMIC DNA]</scope>
    <source>
        <strain evidence="3">SC8811_S16_3</strain>
    </source>
</reference>
<dbReference type="RefSeq" id="WP_338177522.1">
    <property type="nucleotide sequence ID" value="NZ_JAEKNQ010000022.1"/>
</dbReference>
<feature type="domain" description="Lipoyl-binding" evidence="2">
    <location>
        <begin position="3"/>
        <end position="78"/>
    </location>
</feature>
<name>A0A934KH11_9BACT</name>
<evidence type="ECO:0000313" key="3">
    <source>
        <dbReference type="EMBL" id="MBJ7602713.1"/>
    </source>
</evidence>
<organism evidence="3 4">
    <name type="scientific">Candidatus Dormiibacter inghamiae</name>
    <dbReference type="NCBI Taxonomy" id="3127013"/>
    <lineage>
        <taxon>Bacteria</taxon>
        <taxon>Bacillati</taxon>
        <taxon>Candidatus Dormiibacterota</taxon>
        <taxon>Candidatus Dormibacteria</taxon>
        <taxon>Candidatus Dormibacterales</taxon>
        <taxon>Candidatus Dormibacteraceae</taxon>
        <taxon>Candidatus Dormiibacter</taxon>
    </lineage>
</organism>
<dbReference type="GO" id="GO:0006086">
    <property type="term" value="P:pyruvate decarboxylation to acetyl-CoA"/>
    <property type="evidence" value="ECO:0007669"/>
    <property type="project" value="InterPro"/>
</dbReference>
<evidence type="ECO:0000313" key="4">
    <source>
        <dbReference type="Proteomes" id="UP000620075"/>
    </source>
</evidence>
<keyword evidence="1" id="KW-0450">Lipoyl</keyword>
<dbReference type="EMBL" id="JAEKNQ010000022">
    <property type="protein sequence ID" value="MBJ7602713.1"/>
    <property type="molecule type" value="Genomic_DNA"/>
</dbReference>
<dbReference type="InterPro" id="IPR011053">
    <property type="entry name" value="Single_hybrid_motif"/>
</dbReference>
<dbReference type="InterPro" id="IPR003016">
    <property type="entry name" value="2-oxoA_DH_lipoyl-BS"/>
</dbReference>
<dbReference type="PROSITE" id="PS00189">
    <property type="entry name" value="LIPOYL"/>
    <property type="match status" value="1"/>
</dbReference>
<dbReference type="Gene3D" id="2.40.50.100">
    <property type="match status" value="1"/>
</dbReference>
<comment type="caution">
    <text evidence="3">The sequence shown here is derived from an EMBL/GenBank/DDBJ whole genome shotgun (WGS) entry which is preliminary data.</text>
</comment>
<evidence type="ECO:0000256" key="1">
    <source>
        <dbReference type="ARBA" id="ARBA00022823"/>
    </source>
</evidence>
<dbReference type="PANTHER" id="PTHR23151:SF90">
    <property type="entry name" value="DIHYDROLIPOYLLYSINE-RESIDUE ACETYLTRANSFERASE COMPONENT OF PYRUVATE DEHYDROGENASE COMPLEX, MITOCHONDRIAL-RELATED"/>
    <property type="match status" value="1"/>
</dbReference>
<accession>A0A934KH11</accession>
<dbReference type="AlphaFoldDB" id="A0A934KH11"/>
<dbReference type="Pfam" id="PF00364">
    <property type="entry name" value="Biotin_lipoyl"/>
    <property type="match status" value="1"/>
</dbReference>